<dbReference type="STRING" id="160454.RV10_GL001602"/>
<dbReference type="GO" id="GO:0008360">
    <property type="term" value="P:regulation of cell shape"/>
    <property type="evidence" value="ECO:0007669"/>
    <property type="project" value="UniProtKB-KW"/>
</dbReference>
<feature type="transmembrane region" description="Helical" evidence="8">
    <location>
        <begin position="143"/>
        <end position="162"/>
    </location>
</feature>
<dbReference type="GO" id="GO:0005886">
    <property type="term" value="C:plasma membrane"/>
    <property type="evidence" value="ECO:0007669"/>
    <property type="project" value="UniProtKB-SubCell"/>
</dbReference>
<gene>
    <name evidence="9" type="ORF">UAU_03249</name>
</gene>
<reference evidence="9 10" key="1">
    <citation type="submission" date="2013-02" db="EMBL/GenBank/DDBJ databases">
        <title>The Genome Sequence of Enterococcus pallens BAA-351.</title>
        <authorList>
            <consortium name="The Broad Institute Genome Sequencing Platform"/>
            <consortium name="The Broad Institute Genome Sequencing Center for Infectious Disease"/>
            <person name="Earl A.M."/>
            <person name="Gilmore M.S."/>
            <person name="Lebreton F."/>
            <person name="Walker B."/>
            <person name="Young S.K."/>
            <person name="Zeng Q."/>
            <person name="Gargeya S."/>
            <person name="Fitzgerald M."/>
            <person name="Haas B."/>
            <person name="Abouelleil A."/>
            <person name="Alvarado L."/>
            <person name="Arachchi H.M."/>
            <person name="Berlin A.M."/>
            <person name="Chapman S.B."/>
            <person name="Dewar J."/>
            <person name="Goldberg J."/>
            <person name="Griggs A."/>
            <person name="Gujja S."/>
            <person name="Hansen M."/>
            <person name="Howarth C."/>
            <person name="Imamovic A."/>
            <person name="Larimer J."/>
            <person name="McCowan C."/>
            <person name="Murphy C."/>
            <person name="Neiman D."/>
            <person name="Pearson M."/>
            <person name="Priest M."/>
            <person name="Roberts A."/>
            <person name="Saif S."/>
            <person name="Shea T."/>
            <person name="Sisk P."/>
            <person name="Sykes S."/>
            <person name="Wortman J."/>
            <person name="Nusbaum C."/>
            <person name="Birren B."/>
        </authorList>
    </citation>
    <scope>NUCLEOTIDE SEQUENCE [LARGE SCALE GENOMIC DNA]</scope>
    <source>
        <strain evidence="9 10">ATCC BAA-351</strain>
    </source>
</reference>
<evidence type="ECO:0000313" key="9">
    <source>
        <dbReference type="EMBL" id="EOH91290.1"/>
    </source>
</evidence>
<dbReference type="RefSeq" id="WP_010758227.1">
    <property type="nucleotide sequence ID" value="NZ_ASWD01000004.1"/>
</dbReference>
<feature type="transmembrane region" description="Helical" evidence="8">
    <location>
        <begin position="104"/>
        <end position="131"/>
    </location>
</feature>
<evidence type="ECO:0000256" key="5">
    <source>
        <dbReference type="ARBA" id="ARBA00022960"/>
    </source>
</evidence>
<keyword evidence="4 8" id="KW-0812">Transmembrane</keyword>
<dbReference type="eggNOG" id="COG2891">
    <property type="taxonomic scope" value="Bacteria"/>
</dbReference>
<keyword evidence="7 8" id="KW-0472">Membrane</keyword>
<accession>R2S6X0</accession>
<dbReference type="EMBL" id="AJAQ01000034">
    <property type="protein sequence ID" value="EOH91290.1"/>
    <property type="molecule type" value="Genomic_DNA"/>
</dbReference>
<keyword evidence="10" id="KW-1185">Reference proteome</keyword>
<dbReference type="PATRIC" id="fig|1158607.3.peg.3235"/>
<evidence type="ECO:0000256" key="2">
    <source>
        <dbReference type="ARBA" id="ARBA00007776"/>
    </source>
</evidence>
<comment type="subcellular location">
    <subcellularLocation>
        <location evidence="1">Cell membrane</location>
        <topology evidence="1">Multi-pass membrane protein</topology>
    </subcellularLocation>
</comment>
<dbReference type="NCBIfam" id="TIGR03426">
    <property type="entry name" value="shape_MreD"/>
    <property type="match status" value="1"/>
</dbReference>
<evidence type="ECO:0000256" key="4">
    <source>
        <dbReference type="ARBA" id="ARBA00022692"/>
    </source>
</evidence>
<dbReference type="Proteomes" id="UP000013782">
    <property type="component" value="Unassembled WGS sequence"/>
</dbReference>
<feature type="transmembrane region" description="Helical" evidence="8">
    <location>
        <begin position="75"/>
        <end position="97"/>
    </location>
</feature>
<keyword evidence="3" id="KW-1003">Cell membrane</keyword>
<dbReference type="AlphaFoldDB" id="R2S6X0"/>
<comment type="similarity">
    <text evidence="2">Belongs to the MreD family.</text>
</comment>
<dbReference type="Pfam" id="PF04093">
    <property type="entry name" value="MreD"/>
    <property type="match status" value="1"/>
</dbReference>
<dbReference type="OrthoDB" id="2148512at2"/>
<dbReference type="InterPro" id="IPR007227">
    <property type="entry name" value="Cell_shape_determining_MreD"/>
</dbReference>
<keyword evidence="5" id="KW-0133">Cell shape</keyword>
<sequence>MIEKGYLKYIVPPLLFIIMLLDAHVNRLFTHFFNDSYQMNAHVMIIVLLVVSELLDKRFMIGTMLVVGILYDLYYIGVIGIYAVILPLTVALIYLFGRVIHQSLLTLFFSMIIFVTFFELGSTLIQMVFQLAQVDNQLFVTRFLGPTLGMNILLFIFLIFPIRKLLVEKGSYSD</sequence>
<keyword evidence="6 8" id="KW-1133">Transmembrane helix</keyword>
<evidence type="ECO:0000313" key="10">
    <source>
        <dbReference type="Proteomes" id="UP000013782"/>
    </source>
</evidence>
<evidence type="ECO:0000256" key="8">
    <source>
        <dbReference type="SAM" id="Phobius"/>
    </source>
</evidence>
<feature type="transmembrane region" description="Helical" evidence="8">
    <location>
        <begin position="6"/>
        <end position="25"/>
    </location>
</feature>
<evidence type="ECO:0000256" key="1">
    <source>
        <dbReference type="ARBA" id="ARBA00004651"/>
    </source>
</evidence>
<dbReference type="HOGENOM" id="CLU_121959_2_0_9"/>
<evidence type="ECO:0000256" key="7">
    <source>
        <dbReference type="ARBA" id="ARBA00023136"/>
    </source>
</evidence>
<organism evidence="9 10">
    <name type="scientific">Enterococcus pallens ATCC BAA-351</name>
    <dbReference type="NCBI Taxonomy" id="1158607"/>
    <lineage>
        <taxon>Bacteria</taxon>
        <taxon>Bacillati</taxon>
        <taxon>Bacillota</taxon>
        <taxon>Bacilli</taxon>
        <taxon>Lactobacillales</taxon>
        <taxon>Enterococcaceae</taxon>
        <taxon>Enterococcus</taxon>
    </lineage>
</organism>
<protein>
    <submittedName>
        <fullName evidence="9">Rod shape-determining protein MreD</fullName>
    </submittedName>
</protein>
<evidence type="ECO:0000256" key="6">
    <source>
        <dbReference type="ARBA" id="ARBA00022989"/>
    </source>
</evidence>
<name>R2S6X0_9ENTE</name>
<comment type="caution">
    <text evidence="9">The sequence shown here is derived from an EMBL/GenBank/DDBJ whole genome shotgun (WGS) entry which is preliminary data.</text>
</comment>
<proteinExistence type="inferred from homology"/>
<evidence type="ECO:0000256" key="3">
    <source>
        <dbReference type="ARBA" id="ARBA00022475"/>
    </source>
</evidence>